<evidence type="ECO:0000313" key="6">
    <source>
        <dbReference type="EMBL" id="POM27557.1"/>
    </source>
</evidence>
<proteinExistence type="predicted"/>
<dbReference type="PROSITE" id="PS50977">
    <property type="entry name" value="HTH_TETR_2"/>
    <property type="match status" value="1"/>
</dbReference>
<dbReference type="PROSITE" id="PS01081">
    <property type="entry name" value="HTH_TETR_1"/>
    <property type="match status" value="1"/>
</dbReference>
<keyword evidence="7" id="KW-1185">Reference proteome</keyword>
<name>A0A2P4UR85_9ACTN</name>
<dbReference type="Gene3D" id="1.10.357.10">
    <property type="entry name" value="Tetracycline Repressor, domain 2"/>
    <property type="match status" value="1"/>
</dbReference>
<dbReference type="AlphaFoldDB" id="A0A2P4UR85"/>
<organism evidence="6 7">
    <name type="scientific">Actinomadura rubteroloni</name>
    <dbReference type="NCBI Taxonomy" id="1926885"/>
    <lineage>
        <taxon>Bacteria</taxon>
        <taxon>Bacillati</taxon>
        <taxon>Actinomycetota</taxon>
        <taxon>Actinomycetes</taxon>
        <taxon>Streptosporangiales</taxon>
        <taxon>Thermomonosporaceae</taxon>
        <taxon>Actinomadura</taxon>
    </lineage>
</organism>
<comment type="caution">
    <text evidence="6">The sequence shown here is derived from an EMBL/GenBank/DDBJ whole genome shotgun (WGS) entry which is preliminary data.</text>
</comment>
<dbReference type="FunFam" id="1.10.10.60:FF:000141">
    <property type="entry name" value="TetR family transcriptional regulator"/>
    <property type="match status" value="1"/>
</dbReference>
<evidence type="ECO:0000313" key="7">
    <source>
        <dbReference type="Proteomes" id="UP000242367"/>
    </source>
</evidence>
<dbReference type="PANTHER" id="PTHR30055:SF158">
    <property type="entry name" value="POSSIBLE TRANSCRIPTIONAL REGULATORY PROTEIN (PROBABLY TETR-FAMILY)"/>
    <property type="match status" value="1"/>
</dbReference>
<dbReference type="SUPFAM" id="SSF48498">
    <property type="entry name" value="Tetracyclin repressor-like, C-terminal domain"/>
    <property type="match status" value="1"/>
</dbReference>
<gene>
    <name evidence="6" type="primary">ethR_5</name>
    <name evidence="6" type="ORF">BTM25_19730</name>
</gene>
<dbReference type="InterPro" id="IPR009057">
    <property type="entry name" value="Homeodomain-like_sf"/>
</dbReference>
<sequence>MSTATPPSRRRRMSRADRERQMLDVAEEIFGERGYAATSMDEVAERCGVSKPMIYEYFGSKEGLLVACIARSRAELLDVTHKAMAGATDPKDILTRGMTAYFEFVGSHSRSFATLLTDHGGPPESVEAVRQTRAQQSDLIAGVLRTFAPTLPDPELAAFTEIIMGGSERLALWQTGRPDVAAREAAAYMIAFCWQGIAPYVV</sequence>
<feature type="domain" description="HTH tetR-type" evidence="5">
    <location>
        <begin position="16"/>
        <end position="76"/>
    </location>
</feature>
<dbReference type="Proteomes" id="UP000242367">
    <property type="component" value="Unassembled WGS sequence"/>
</dbReference>
<dbReference type="GO" id="GO:0000976">
    <property type="term" value="F:transcription cis-regulatory region binding"/>
    <property type="evidence" value="ECO:0007669"/>
    <property type="project" value="TreeGrafter"/>
</dbReference>
<dbReference type="InterPro" id="IPR036271">
    <property type="entry name" value="Tet_transcr_reg_TetR-rel_C_sf"/>
</dbReference>
<dbReference type="InterPro" id="IPR023772">
    <property type="entry name" value="DNA-bd_HTH_TetR-type_CS"/>
</dbReference>
<evidence type="ECO:0000256" key="1">
    <source>
        <dbReference type="ARBA" id="ARBA00023015"/>
    </source>
</evidence>
<dbReference type="InterPro" id="IPR050109">
    <property type="entry name" value="HTH-type_TetR-like_transc_reg"/>
</dbReference>
<dbReference type="PANTHER" id="PTHR30055">
    <property type="entry name" value="HTH-TYPE TRANSCRIPTIONAL REGULATOR RUTR"/>
    <property type="match status" value="1"/>
</dbReference>
<evidence type="ECO:0000256" key="4">
    <source>
        <dbReference type="PROSITE-ProRule" id="PRU00335"/>
    </source>
</evidence>
<accession>A0A2P4UR85</accession>
<dbReference type="GO" id="GO:0003700">
    <property type="term" value="F:DNA-binding transcription factor activity"/>
    <property type="evidence" value="ECO:0007669"/>
    <property type="project" value="TreeGrafter"/>
</dbReference>
<keyword evidence="1" id="KW-0805">Transcription regulation</keyword>
<dbReference type="Pfam" id="PF21943">
    <property type="entry name" value="TetR_C_46"/>
    <property type="match status" value="1"/>
</dbReference>
<dbReference type="InterPro" id="IPR001647">
    <property type="entry name" value="HTH_TetR"/>
</dbReference>
<keyword evidence="3" id="KW-0804">Transcription</keyword>
<reference evidence="6 7" key="1">
    <citation type="journal article" date="2017" name="Chemistry">
        <title>Isolation, Biosynthesis and Chemical Modifications of Rubterolones A-F: Rare Tropolone Alkaloids from Actinomadura sp. 5-2.</title>
        <authorList>
            <person name="Guo H."/>
            <person name="Benndorf R."/>
            <person name="Leichnitz D."/>
            <person name="Klassen J.L."/>
            <person name="Vollmers J."/>
            <person name="Gorls H."/>
            <person name="Steinacker M."/>
            <person name="Weigel C."/>
            <person name="Dahse H.M."/>
            <person name="Kaster A.K."/>
            <person name="de Beer Z.W."/>
            <person name="Poulsen M."/>
            <person name="Beemelmanns C."/>
        </authorList>
    </citation>
    <scope>NUCLEOTIDE SEQUENCE [LARGE SCALE GENOMIC DNA]</scope>
    <source>
        <strain evidence="6 7">5-2</strain>
    </source>
</reference>
<dbReference type="GO" id="GO:0045892">
    <property type="term" value="P:negative regulation of DNA-templated transcription"/>
    <property type="evidence" value="ECO:0007669"/>
    <property type="project" value="UniProtKB-ARBA"/>
</dbReference>
<dbReference type="EMBL" id="MTBP01000001">
    <property type="protein sequence ID" value="POM27557.1"/>
    <property type="molecule type" value="Genomic_DNA"/>
</dbReference>
<evidence type="ECO:0000256" key="3">
    <source>
        <dbReference type="ARBA" id="ARBA00023163"/>
    </source>
</evidence>
<evidence type="ECO:0000259" key="5">
    <source>
        <dbReference type="PROSITE" id="PS50977"/>
    </source>
</evidence>
<feature type="DNA-binding region" description="H-T-H motif" evidence="4">
    <location>
        <begin position="39"/>
        <end position="58"/>
    </location>
</feature>
<evidence type="ECO:0000256" key="2">
    <source>
        <dbReference type="ARBA" id="ARBA00023125"/>
    </source>
</evidence>
<dbReference type="SUPFAM" id="SSF46689">
    <property type="entry name" value="Homeodomain-like"/>
    <property type="match status" value="1"/>
</dbReference>
<dbReference type="PRINTS" id="PR00455">
    <property type="entry name" value="HTHTETR"/>
</dbReference>
<protein>
    <submittedName>
        <fullName evidence="6">HTH-type transcriptional regulator EthR</fullName>
    </submittedName>
</protein>
<keyword evidence="2 4" id="KW-0238">DNA-binding</keyword>
<dbReference type="Pfam" id="PF00440">
    <property type="entry name" value="TetR_N"/>
    <property type="match status" value="1"/>
</dbReference>
<dbReference type="InterPro" id="IPR054129">
    <property type="entry name" value="DesT_TetR_C"/>
</dbReference>